<name>A0ABU2NWM2_9ACTN</name>
<feature type="domain" description="DNA-binding phage zinc finger" evidence="2">
    <location>
        <begin position="149"/>
        <end position="201"/>
    </location>
</feature>
<dbReference type="RefSeq" id="WP_311675080.1">
    <property type="nucleotide sequence ID" value="NZ_JAVREQ010000022.1"/>
</dbReference>
<dbReference type="InterPro" id="IPR056911">
    <property type="entry name" value="Phage_Znf_bind_put"/>
</dbReference>
<comment type="caution">
    <text evidence="3">The sequence shown here is derived from an EMBL/GenBank/DDBJ whole genome shotgun (WGS) entry which is preliminary data.</text>
</comment>
<dbReference type="Proteomes" id="UP001183414">
    <property type="component" value="Unassembled WGS sequence"/>
</dbReference>
<evidence type="ECO:0000313" key="4">
    <source>
        <dbReference type="Proteomes" id="UP001183414"/>
    </source>
</evidence>
<sequence>MTLDEVYDLFKQISLVDDRVVRTDPAELTAQANLWAAALINVPLEFAGEALGRHYAACPYAVKPSDIAEQWRSVARDRMAQHTERSAPAHDPDDVHGYRDALRAGRAAVAAGHQQPAAVGELTRGPGPDFVPATPGFLAAKAAMWPEEQRPERPVELAVHCTWCGASANRPCRTKSRQRPMQGVHPSRRDVYAAAQIRNEEQGARSA</sequence>
<proteinExistence type="predicted"/>
<evidence type="ECO:0000313" key="3">
    <source>
        <dbReference type="EMBL" id="MDT0381389.1"/>
    </source>
</evidence>
<protein>
    <recommendedName>
        <fullName evidence="2">DNA-binding phage zinc finger domain-containing protein</fullName>
    </recommendedName>
</protein>
<accession>A0ABU2NWM2</accession>
<reference evidence="4" key="1">
    <citation type="submission" date="2023-07" db="EMBL/GenBank/DDBJ databases">
        <title>30 novel species of actinomycetes from the DSMZ collection.</title>
        <authorList>
            <person name="Nouioui I."/>
        </authorList>
    </citation>
    <scope>NUCLEOTIDE SEQUENCE [LARGE SCALE GENOMIC DNA]</scope>
    <source>
        <strain evidence="4">DSM 42041</strain>
    </source>
</reference>
<feature type="region of interest" description="Disordered" evidence="1">
    <location>
        <begin position="76"/>
        <end position="95"/>
    </location>
</feature>
<evidence type="ECO:0000259" key="2">
    <source>
        <dbReference type="Pfam" id="PF24623"/>
    </source>
</evidence>
<evidence type="ECO:0000256" key="1">
    <source>
        <dbReference type="SAM" id="MobiDB-lite"/>
    </source>
</evidence>
<dbReference type="EMBL" id="JAVREQ010000022">
    <property type="protein sequence ID" value="MDT0381389.1"/>
    <property type="molecule type" value="Genomic_DNA"/>
</dbReference>
<keyword evidence="4" id="KW-1185">Reference proteome</keyword>
<organism evidence="3 4">
    <name type="scientific">Streptomyces hazeniae</name>
    <dbReference type="NCBI Taxonomy" id="3075538"/>
    <lineage>
        <taxon>Bacteria</taxon>
        <taxon>Bacillati</taxon>
        <taxon>Actinomycetota</taxon>
        <taxon>Actinomycetes</taxon>
        <taxon>Kitasatosporales</taxon>
        <taxon>Streptomycetaceae</taxon>
        <taxon>Streptomyces</taxon>
    </lineage>
</organism>
<gene>
    <name evidence="3" type="ORF">RM572_21765</name>
</gene>
<dbReference type="Pfam" id="PF24623">
    <property type="entry name" value="Phage_zn_bind_8"/>
    <property type="match status" value="1"/>
</dbReference>